<gene>
    <name evidence="2" type="ORF">DSM106972_058670</name>
</gene>
<reference evidence="2" key="1">
    <citation type="submission" date="2018-12" db="EMBL/GenBank/DDBJ databases">
        <authorList>
            <person name="Will S."/>
            <person name="Neumann-Schaal M."/>
            <person name="Henke P."/>
        </authorList>
    </citation>
    <scope>NUCLEOTIDE SEQUENCE</scope>
    <source>
        <strain evidence="2">PCC 7102</strain>
    </source>
</reference>
<comment type="caution">
    <text evidence="2">The sequence shown here is derived from an EMBL/GenBank/DDBJ whole genome shotgun (WGS) entry which is preliminary data.</text>
</comment>
<feature type="transmembrane region" description="Helical" evidence="1">
    <location>
        <begin position="12"/>
        <end position="31"/>
    </location>
</feature>
<accession>A0A3S1CFC3</accession>
<protein>
    <recommendedName>
        <fullName evidence="4">FHA domain-containing protein</fullName>
    </recommendedName>
</protein>
<keyword evidence="1" id="KW-0472">Membrane</keyword>
<feature type="transmembrane region" description="Helical" evidence="1">
    <location>
        <begin position="51"/>
        <end position="68"/>
    </location>
</feature>
<dbReference type="Proteomes" id="UP000271624">
    <property type="component" value="Unassembled WGS sequence"/>
</dbReference>
<dbReference type="AlphaFoldDB" id="A0A3S1CFC3"/>
<reference evidence="2" key="2">
    <citation type="journal article" date="2019" name="Genome Biol. Evol.">
        <title>Day and night: Metabolic profiles and evolutionary relationships of six axenic non-marine cyanobacteria.</title>
        <authorList>
            <person name="Will S.E."/>
            <person name="Henke P."/>
            <person name="Boedeker C."/>
            <person name="Huang S."/>
            <person name="Brinkmann H."/>
            <person name="Rohde M."/>
            <person name="Jarek M."/>
            <person name="Friedl T."/>
            <person name="Seufert S."/>
            <person name="Schumacher M."/>
            <person name="Overmann J."/>
            <person name="Neumann-Schaal M."/>
            <person name="Petersen J."/>
        </authorList>
    </citation>
    <scope>NUCLEOTIDE SEQUENCE [LARGE SCALE GENOMIC DNA]</scope>
    <source>
        <strain evidence="2">PCC 7102</strain>
    </source>
</reference>
<keyword evidence="3" id="KW-1185">Reference proteome</keyword>
<keyword evidence="1" id="KW-1133">Transmembrane helix</keyword>
<dbReference type="EMBL" id="RSCL01000016">
    <property type="protein sequence ID" value="RUT02389.1"/>
    <property type="molecule type" value="Genomic_DNA"/>
</dbReference>
<evidence type="ECO:0000313" key="3">
    <source>
        <dbReference type="Proteomes" id="UP000271624"/>
    </source>
</evidence>
<proteinExistence type="predicted"/>
<organism evidence="2 3">
    <name type="scientific">Dulcicalothrix desertica PCC 7102</name>
    <dbReference type="NCBI Taxonomy" id="232991"/>
    <lineage>
        <taxon>Bacteria</taxon>
        <taxon>Bacillati</taxon>
        <taxon>Cyanobacteriota</taxon>
        <taxon>Cyanophyceae</taxon>
        <taxon>Nostocales</taxon>
        <taxon>Calotrichaceae</taxon>
        <taxon>Dulcicalothrix</taxon>
    </lineage>
</organism>
<sequence>MEAGDVARFQQRLIISVTGASMASLVAAILFESIRQGFGRMPPEFRSLEDPLGFSILGLLLGLIFSITNSPSYLGALRAGGGFEYTGINYEEIDPNTPSRNPPHIDRRVLQFVSDSRASKIEEGLSIKLPGTGKVRIGSTFKQCQIYIPDIPPHVGNLILNRRQALLEVNPKFLNTIEVNGERLTATNKKFLKHNDILTFFSINGNGKNETNIYRFVYYNRFLDPQG</sequence>
<name>A0A3S1CFC3_9CYAN</name>
<keyword evidence="1" id="KW-0812">Transmembrane</keyword>
<evidence type="ECO:0000256" key="1">
    <source>
        <dbReference type="SAM" id="Phobius"/>
    </source>
</evidence>
<evidence type="ECO:0000313" key="2">
    <source>
        <dbReference type="EMBL" id="RUT02389.1"/>
    </source>
</evidence>
<evidence type="ECO:0008006" key="4">
    <source>
        <dbReference type="Google" id="ProtNLM"/>
    </source>
</evidence>